<keyword evidence="8" id="KW-0472">Membrane</keyword>
<dbReference type="GO" id="GO:0015087">
    <property type="term" value="F:cobalt ion transmembrane transporter activity"/>
    <property type="evidence" value="ECO:0007669"/>
    <property type="project" value="UniProtKB-ARBA"/>
</dbReference>
<keyword evidence="4" id="KW-1003">Cell membrane</keyword>
<dbReference type="FunFam" id="3.40.50.300:FF:000224">
    <property type="entry name" value="Energy-coupling factor transporter ATP-binding protein EcfA"/>
    <property type="match status" value="1"/>
</dbReference>
<dbReference type="InterPro" id="IPR050095">
    <property type="entry name" value="ECF_ABC_transporter_ATP-bd"/>
</dbReference>
<reference evidence="10 11" key="1">
    <citation type="submission" date="2016-01" db="EMBL/GenBank/DDBJ databases">
        <title>Draft Genome Sequences of Seven Thermophilic Sporeformers Isolated from Foods.</title>
        <authorList>
            <person name="Berendsen E.M."/>
            <person name="Wells-Bennik M.H."/>
            <person name="Krawcyk A.O."/>
            <person name="De Jong A."/>
            <person name="Holsappel S."/>
            <person name="Eijlander R.T."/>
            <person name="Kuipers O.P."/>
        </authorList>
    </citation>
    <scope>NUCLEOTIDE SEQUENCE [LARGE SCALE GENOMIC DNA]</scope>
    <source>
        <strain evidence="10 11">B4135</strain>
    </source>
</reference>
<dbReference type="AlphaFoldDB" id="A0A150ME24"/>
<evidence type="ECO:0000256" key="4">
    <source>
        <dbReference type="ARBA" id="ARBA00022475"/>
    </source>
</evidence>
<evidence type="ECO:0000313" key="10">
    <source>
        <dbReference type="EMBL" id="KYD22716.1"/>
    </source>
</evidence>
<dbReference type="Proteomes" id="UP000075683">
    <property type="component" value="Unassembled WGS sequence"/>
</dbReference>
<keyword evidence="3" id="KW-0813">Transport</keyword>
<proteinExistence type="inferred from homology"/>
<dbReference type="InterPro" id="IPR027417">
    <property type="entry name" value="P-loop_NTPase"/>
</dbReference>
<dbReference type="InterPro" id="IPR003439">
    <property type="entry name" value="ABC_transporter-like_ATP-bd"/>
</dbReference>
<evidence type="ECO:0000256" key="5">
    <source>
        <dbReference type="ARBA" id="ARBA00022741"/>
    </source>
</evidence>
<evidence type="ECO:0000256" key="3">
    <source>
        <dbReference type="ARBA" id="ARBA00022448"/>
    </source>
</evidence>
<keyword evidence="6" id="KW-0067">ATP-binding</keyword>
<comment type="caution">
    <text evidence="10">The sequence shown here is derived from an EMBL/GenBank/DDBJ whole genome shotgun (WGS) entry which is preliminary data.</text>
</comment>
<evidence type="ECO:0000256" key="1">
    <source>
        <dbReference type="ARBA" id="ARBA00004202"/>
    </source>
</evidence>
<keyword evidence="5" id="KW-0547">Nucleotide-binding</keyword>
<dbReference type="PROSITE" id="PS50893">
    <property type="entry name" value="ABC_TRANSPORTER_2"/>
    <property type="match status" value="1"/>
</dbReference>
<evidence type="ECO:0000256" key="8">
    <source>
        <dbReference type="ARBA" id="ARBA00023136"/>
    </source>
</evidence>
<gene>
    <name evidence="10" type="ORF">B4135_1199</name>
</gene>
<protein>
    <recommendedName>
        <fullName evidence="9">ABC transporter domain-containing protein</fullName>
    </recommendedName>
</protein>
<dbReference type="PANTHER" id="PTHR43553:SF24">
    <property type="entry name" value="ENERGY-COUPLING FACTOR TRANSPORTER ATP-BINDING PROTEIN ECFA1"/>
    <property type="match status" value="1"/>
</dbReference>
<dbReference type="InterPro" id="IPR003593">
    <property type="entry name" value="AAA+_ATPase"/>
</dbReference>
<accession>A0A150ME24</accession>
<dbReference type="CDD" id="cd03225">
    <property type="entry name" value="ABC_cobalt_CbiO_domain1"/>
    <property type="match status" value="1"/>
</dbReference>
<sequence length="277" mass="30846">MKREVKALNRISVQQLAFSYNGRDMVFENFSAEFSGGPTAIIGQNGAGKTTLVKLIKGLLKPDKGRILINGIPAGSMTVRDLAKTVGLVFQNPNDQIFKPSVLEEVTFGPKIIGFSGEKAERSAKEALEMLGISHLKHENPYDLNLSQRKLVSIASILSMDPDILIFDEPTMGQDYEGREIIKRTIRHLRERGKLVLAILHDMDFVAENFDRAVVMHEGKIIADGHPREVFAREEIVAQAGLELPNAAKLGKRLGLKDIFLTKNELIRYLKERASGR</sequence>
<keyword evidence="7" id="KW-1278">Translocase</keyword>
<evidence type="ECO:0000256" key="2">
    <source>
        <dbReference type="ARBA" id="ARBA00005417"/>
    </source>
</evidence>
<dbReference type="SUPFAM" id="SSF52540">
    <property type="entry name" value="P-loop containing nucleoside triphosphate hydrolases"/>
    <property type="match status" value="1"/>
</dbReference>
<evidence type="ECO:0000256" key="6">
    <source>
        <dbReference type="ARBA" id="ARBA00022840"/>
    </source>
</evidence>
<evidence type="ECO:0000313" key="11">
    <source>
        <dbReference type="Proteomes" id="UP000075683"/>
    </source>
</evidence>
<dbReference type="InterPro" id="IPR015856">
    <property type="entry name" value="ABC_transpr_CbiO/EcfA_su"/>
</dbReference>
<dbReference type="PANTHER" id="PTHR43553">
    <property type="entry name" value="HEAVY METAL TRANSPORTER"/>
    <property type="match status" value="1"/>
</dbReference>
<dbReference type="SMART" id="SM00382">
    <property type="entry name" value="AAA"/>
    <property type="match status" value="1"/>
</dbReference>
<dbReference type="Pfam" id="PF00005">
    <property type="entry name" value="ABC_tran"/>
    <property type="match status" value="1"/>
</dbReference>
<dbReference type="GO" id="GO:0005524">
    <property type="term" value="F:ATP binding"/>
    <property type="evidence" value="ECO:0007669"/>
    <property type="project" value="UniProtKB-KW"/>
</dbReference>
<dbReference type="GO" id="GO:0042626">
    <property type="term" value="F:ATPase-coupled transmembrane transporter activity"/>
    <property type="evidence" value="ECO:0007669"/>
    <property type="project" value="TreeGrafter"/>
</dbReference>
<evidence type="ECO:0000259" key="9">
    <source>
        <dbReference type="PROSITE" id="PS50893"/>
    </source>
</evidence>
<dbReference type="EMBL" id="LQYT01000009">
    <property type="protein sequence ID" value="KYD22716.1"/>
    <property type="molecule type" value="Genomic_DNA"/>
</dbReference>
<comment type="similarity">
    <text evidence="2">Belongs to the ABC transporter superfamily.</text>
</comment>
<dbReference type="PATRIC" id="fig|301148.3.peg.158"/>
<organism evidence="10 11">
    <name type="scientific">Caldibacillus debilis</name>
    <dbReference type="NCBI Taxonomy" id="301148"/>
    <lineage>
        <taxon>Bacteria</taxon>
        <taxon>Bacillati</taxon>
        <taxon>Bacillota</taxon>
        <taxon>Bacilli</taxon>
        <taxon>Bacillales</taxon>
        <taxon>Bacillaceae</taxon>
        <taxon>Caldibacillus</taxon>
    </lineage>
</organism>
<dbReference type="STRING" id="301148.B4135_1199"/>
<dbReference type="GO" id="GO:0016887">
    <property type="term" value="F:ATP hydrolysis activity"/>
    <property type="evidence" value="ECO:0007669"/>
    <property type="project" value="InterPro"/>
</dbReference>
<dbReference type="Gene3D" id="3.40.50.300">
    <property type="entry name" value="P-loop containing nucleotide triphosphate hydrolases"/>
    <property type="match status" value="1"/>
</dbReference>
<evidence type="ECO:0000256" key="7">
    <source>
        <dbReference type="ARBA" id="ARBA00022967"/>
    </source>
</evidence>
<feature type="domain" description="ABC transporter" evidence="9">
    <location>
        <begin position="11"/>
        <end position="243"/>
    </location>
</feature>
<name>A0A150ME24_9BACI</name>
<dbReference type="GO" id="GO:0043190">
    <property type="term" value="C:ATP-binding cassette (ABC) transporter complex"/>
    <property type="evidence" value="ECO:0007669"/>
    <property type="project" value="TreeGrafter"/>
</dbReference>
<comment type="subcellular location">
    <subcellularLocation>
        <location evidence="1">Cell membrane</location>
        <topology evidence="1">Peripheral membrane protein</topology>
    </subcellularLocation>
</comment>